<evidence type="ECO:0000256" key="2">
    <source>
        <dbReference type="ARBA" id="ARBA00023008"/>
    </source>
</evidence>
<dbReference type="InterPro" id="IPR014755">
    <property type="entry name" value="Cu-Rt/internalin_Ig-like"/>
</dbReference>
<proteinExistence type="predicted"/>
<sequence>MKRFVFVLMAALIGTPSAVLPHAHLMRSTPQDGSRFSAPIEAIVLSFTEALEPLLINVTLFRDDKAVSGLSQPLLADNGRTVTISLPHLSAGLYTVSWNVVSIDGHRTEGKFKFVYWGP</sequence>
<keyword evidence="6" id="KW-1185">Reference proteome</keyword>
<dbReference type="RefSeq" id="WP_161495419.1">
    <property type="nucleotide sequence ID" value="NZ_LWIG01000019.1"/>
</dbReference>
<feature type="chain" id="PRO_5023016125" description="CopC domain-containing protein" evidence="3">
    <location>
        <begin position="19"/>
        <end position="119"/>
    </location>
</feature>
<reference evidence="5 6" key="1">
    <citation type="submission" date="2019-06" db="EMBL/GenBank/DDBJ databases">
        <title>Genomic Encyclopedia of Type Strains, Phase IV (KMG-V): Genome sequencing to study the core and pangenomes of soil and plant-associated prokaryotes.</title>
        <authorList>
            <person name="Whitman W."/>
        </authorList>
    </citation>
    <scope>NUCLEOTIDE SEQUENCE [LARGE SCALE GENOMIC DNA]</scope>
    <source>
        <strain evidence="5 6">BR 10556</strain>
    </source>
</reference>
<dbReference type="Pfam" id="PF04234">
    <property type="entry name" value="CopC"/>
    <property type="match status" value="1"/>
</dbReference>
<evidence type="ECO:0000313" key="5">
    <source>
        <dbReference type="EMBL" id="TWB80805.1"/>
    </source>
</evidence>
<evidence type="ECO:0000256" key="3">
    <source>
        <dbReference type="SAM" id="SignalP"/>
    </source>
</evidence>
<evidence type="ECO:0000259" key="4">
    <source>
        <dbReference type="Pfam" id="PF04234"/>
    </source>
</evidence>
<dbReference type="SUPFAM" id="SSF81296">
    <property type="entry name" value="E set domains"/>
    <property type="match status" value="1"/>
</dbReference>
<keyword evidence="1 3" id="KW-0732">Signal</keyword>
<feature type="signal peptide" evidence="3">
    <location>
        <begin position="1"/>
        <end position="18"/>
    </location>
</feature>
<organism evidence="5 6">
    <name type="scientific">Bradyrhizobium sacchari</name>
    <dbReference type="NCBI Taxonomy" id="1399419"/>
    <lineage>
        <taxon>Bacteria</taxon>
        <taxon>Pseudomonadati</taxon>
        <taxon>Pseudomonadota</taxon>
        <taxon>Alphaproteobacteria</taxon>
        <taxon>Hyphomicrobiales</taxon>
        <taxon>Nitrobacteraceae</taxon>
        <taxon>Bradyrhizobium</taxon>
    </lineage>
</organism>
<dbReference type="EMBL" id="VITW01000002">
    <property type="protein sequence ID" value="TWB80805.1"/>
    <property type="molecule type" value="Genomic_DNA"/>
</dbReference>
<gene>
    <name evidence="5" type="ORF">FBZ95_10222</name>
</gene>
<dbReference type="OrthoDB" id="9796814at2"/>
<dbReference type="GO" id="GO:0046688">
    <property type="term" value="P:response to copper ion"/>
    <property type="evidence" value="ECO:0007669"/>
    <property type="project" value="InterPro"/>
</dbReference>
<keyword evidence="2" id="KW-0186">Copper</keyword>
<dbReference type="STRING" id="1399419.A5906_01105"/>
<dbReference type="InterPro" id="IPR014756">
    <property type="entry name" value="Ig_E-set"/>
</dbReference>
<feature type="domain" description="CopC" evidence="4">
    <location>
        <begin position="22"/>
        <end position="114"/>
    </location>
</feature>
<name>A0A560KBV8_9BRAD</name>
<evidence type="ECO:0000313" key="6">
    <source>
        <dbReference type="Proteomes" id="UP000315914"/>
    </source>
</evidence>
<accession>A0A560KBV8</accession>
<dbReference type="Gene3D" id="2.60.40.1220">
    <property type="match status" value="1"/>
</dbReference>
<dbReference type="GO" id="GO:0005507">
    <property type="term" value="F:copper ion binding"/>
    <property type="evidence" value="ECO:0007669"/>
    <property type="project" value="InterPro"/>
</dbReference>
<dbReference type="InterPro" id="IPR007348">
    <property type="entry name" value="CopC_dom"/>
</dbReference>
<comment type="caution">
    <text evidence="5">The sequence shown here is derived from an EMBL/GenBank/DDBJ whole genome shotgun (WGS) entry which is preliminary data.</text>
</comment>
<dbReference type="AlphaFoldDB" id="A0A560KBV8"/>
<evidence type="ECO:0000256" key="1">
    <source>
        <dbReference type="ARBA" id="ARBA00022729"/>
    </source>
</evidence>
<dbReference type="GO" id="GO:0042597">
    <property type="term" value="C:periplasmic space"/>
    <property type="evidence" value="ECO:0007669"/>
    <property type="project" value="InterPro"/>
</dbReference>
<protein>
    <recommendedName>
        <fullName evidence="4">CopC domain-containing protein</fullName>
    </recommendedName>
</protein>
<dbReference type="Proteomes" id="UP000315914">
    <property type="component" value="Unassembled WGS sequence"/>
</dbReference>